<protein>
    <recommendedName>
        <fullName evidence="4">Inverse autotransporter beta-domain domain-containing protein</fullName>
    </recommendedName>
</protein>
<evidence type="ECO:0008006" key="4">
    <source>
        <dbReference type="Google" id="ProtNLM"/>
    </source>
</evidence>
<sequence>MKQGLCLVFAMFLIFSGSSVLAQEKEPEPVVADQPSQPSEPVKVKKKKAIFLDIPLLPFERSVDIGRIQDRSVNLGTLRDPWEDQISVVWPNPSVRFEGVDYAVDVSGGFSYSDDGVNVRNNKSFKFSGEESLGGFLFGIGGFVEQEKALSIINGIQFNADFERLSYGSRGWGGAKFGDLNDRYLAIRVGGGYIWTESQEVYIASFRDVGPLPLYDDQYRTFFVATDGRIDFLKRFSYRMRVEKSFYEKVFMFWDENTYGLNRFDDLAAEGSLEAVPLLRADRLRFVLKGRFNFDREDELLFKNSPSSVQLLLRIKLK</sequence>
<keyword evidence="1" id="KW-0732">Signal</keyword>
<name>A0A1F8GBZ5_9BACT</name>
<feature type="signal peptide" evidence="1">
    <location>
        <begin position="1"/>
        <end position="22"/>
    </location>
</feature>
<dbReference type="STRING" id="1802694.A2918_02250"/>
<evidence type="ECO:0000313" key="2">
    <source>
        <dbReference type="EMBL" id="OGN22560.1"/>
    </source>
</evidence>
<reference evidence="2 3" key="1">
    <citation type="journal article" date="2016" name="Nat. Commun.">
        <title>Thousands of microbial genomes shed light on interconnected biogeochemical processes in an aquifer system.</title>
        <authorList>
            <person name="Anantharaman K."/>
            <person name="Brown C.T."/>
            <person name="Hug L.A."/>
            <person name="Sharon I."/>
            <person name="Castelle C.J."/>
            <person name="Probst A.J."/>
            <person name="Thomas B.C."/>
            <person name="Singh A."/>
            <person name="Wilkins M.J."/>
            <person name="Karaoz U."/>
            <person name="Brodie E.L."/>
            <person name="Williams K.H."/>
            <person name="Hubbard S.S."/>
            <person name="Banfield J.F."/>
        </authorList>
    </citation>
    <scope>NUCLEOTIDE SEQUENCE [LARGE SCALE GENOMIC DNA]</scope>
</reference>
<comment type="caution">
    <text evidence="2">The sequence shown here is derived from an EMBL/GenBank/DDBJ whole genome shotgun (WGS) entry which is preliminary data.</text>
</comment>
<evidence type="ECO:0000256" key="1">
    <source>
        <dbReference type="SAM" id="SignalP"/>
    </source>
</evidence>
<dbReference type="AlphaFoldDB" id="A0A1F8GBZ5"/>
<gene>
    <name evidence="2" type="ORF">A2918_02250</name>
</gene>
<dbReference type="Proteomes" id="UP000178227">
    <property type="component" value="Unassembled WGS sequence"/>
</dbReference>
<organism evidence="2 3">
    <name type="scientific">Candidatus Yanofskybacteria bacterium RIFCSPLOWO2_01_FULL_42_49</name>
    <dbReference type="NCBI Taxonomy" id="1802694"/>
    <lineage>
        <taxon>Bacteria</taxon>
        <taxon>Candidatus Yanofskyibacteriota</taxon>
    </lineage>
</organism>
<dbReference type="EMBL" id="MGKI01000011">
    <property type="protein sequence ID" value="OGN22560.1"/>
    <property type="molecule type" value="Genomic_DNA"/>
</dbReference>
<proteinExistence type="predicted"/>
<feature type="chain" id="PRO_5009535609" description="Inverse autotransporter beta-domain domain-containing protein" evidence="1">
    <location>
        <begin position="23"/>
        <end position="318"/>
    </location>
</feature>
<evidence type="ECO:0000313" key="3">
    <source>
        <dbReference type="Proteomes" id="UP000178227"/>
    </source>
</evidence>
<accession>A0A1F8GBZ5</accession>